<evidence type="ECO:0000313" key="21">
    <source>
        <dbReference type="Proteomes" id="UP000477911"/>
    </source>
</evidence>
<dbReference type="AlphaFoldDB" id="A0A6L7G0W5"/>
<evidence type="ECO:0000256" key="11">
    <source>
        <dbReference type="ARBA" id="ARBA00022842"/>
    </source>
</evidence>
<evidence type="ECO:0000256" key="6">
    <source>
        <dbReference type="ARBA" id="ARBA00015850"/>
    </source>
</evidence>
<protein>
    <recommendedName>
        <fullName evidence="6 19">Adenosylcobinamide-GDP ribazoletransferase</fullName>
        <ecNumber evidence="5 19">2.7.8.26</ecNumber>
    </recommendedName>
    <alternativeName>
        <fullName evidence="16 19">Cobalamin synthase</fullName>
    </alternativeName>
    <alternativeName>
        <fullName evidence="15 19">Cobalamin-5'-phosphate synthase</fullName>
    </alternativeName>
</protein>
<comment type="cofactor">
    <cofactor evidence="1 19">
        <name>Mg(2+)</name>
        <dbReference type="ChEBI" id="CHEBI:18420"/>
    </cofactor>
</comment>
<keyword evidence="13 19" id="KW-0472">Membrane</keyword>
<dbReference type="PANTHER" id="PTHR34148:SF1">
    <property type="entry name" value="ADENOSYLCOBINAMIDE-GDP RIBAZOLETRANSFERASE"/>
    <property type="match status" value="1"/>
</dbReference>
<evidence type="ECO:0000256" key="1">
    <source>
        <dbReference type="ARBA" id="ARBA00001946"/>
    </source>
</evidence>
<dbReference type="GO" id="GO:0051073">
    <property type="term" value="F:adenosylcobinamide-GDP ribazoletransferase activity"/>
    <property type="evidence" value="ECO:0007669"/>
    <property type="project" value="UniProtKB-UniRule"/>
</dbReference>
<dbReference type="Pfam" id="PF02654">
    <property type="entry name" value="CobS"/>
    <property type="match status" value="1"/>
</dbReference>
<comment type="similarity">
    <text evidence="4 19">Belongs to the CobS family.</text>
</comment>
<evidence type="ECO:0000256" key="7">
    <source>
        <dbReference type="ARBA" id="ARBA00022475"/>
    </source>
</evidence>
<name>A0A6L7G0W5_9RHOB</name>
<reference evidence="20 21" key="1">
    <citation type="submission" date="2019-12" db="EMBL/GenBank/DDBJ databases">
        <authorList>
            <person name="Li M."/>
        </authorList>
    </citation>
    <scope>NUCLEOTIDE SEQUENCE [LARGE SCALE GENOMIC DNA]</scope>
    <source>
        <strain evidence="20 21">GBMRC 2024</strain>
    </source>
</reference>
<dbReference type="HAMAP" id="MF_00719">
    <property type="entry name" value="CobS"/>
    <property type="match status" value="1"/>
</dbReference>
<evidence type="ECO:0000256" key="17">
    <source>
        <dbReference type="ARBA" id="ARBA00048623"/>
    </source>
</evidence>
<proteinExistence type="inferred from homology"/>
<evidence type="ECO:0000256" key="8">
    <source>
        <dbReference type="ARBA" id="ARBA00022573"/>
    </source>
</evidence>
<evidence type="ECO:0000313" key="20">
    <source>
        <dbReference type="EMBL" id="MXN17579.1"/>
    </source>
</evidence>
<keyword evidence="11 19" id="KW-0460">Magnesium</keyword>
<keyword evidence="9 19" id="KW-0808">Transferase</keyword>
<comment type="pathway">
    <text evidence="3 19">Cofactor biosynthesis; adenosylcobalamin biosynthesis; adenosylcobalamin from cob(II)yrinate a,c-diamide: step 7/7.</text>
</comment>
<evidence type="ECO:0000256" key="12">
    <source>
        <dbReference type="ARBA" id="ARBA00022989"/>
    </source>
</evidence>
<evidence type="ECO:0000256" key="4">
    <source>
        <dbReference type="ARBA" id="ARBA00010561"/>
    </source>
</evidence>
<dbReference type="EMBL" id="WUMU01000005">
    <property type="protein sequence ID" value="MXN17579.1"/>
    <property type="molecule type" value="Genomic_DNA"/>
</dbReference>
<feature type="transmembrane region" description="Helical" evidence="19">
    <location>
        <begin position="56"/>
        <end position="76"/>
    </location>
</feature>
<comment type="subcellular location">
    <subcellularLocation>
        <location evidence="2 19">Cell membrane</location>
        <topology evidence="2 19">Multi-pass membrane protein</topology>
    </subcellularLocation>
</comment>
<sequence>MVHPLHLVAPVCLTRPSIGATGKRADVRAWDDLLGALSLLSRLPLPAHQARGAAGAWAWPLAGVVLGAIAGGIGALTLGLGLAPGAAALLALLAAVMLGGALHEDGLADMADGLWGGQTPERRLEIMKDSRIGAFGVIALVLSLGARWAALSALFAASPWAGITAMVAAGTVSRAAMAGVMAALPPARENGLSRAVGRPGALGAGLAIALALLVLFGICGLSGISALIGAALAVALTARLALAKIGGQTGDVLGASQQMAEVAVLLVLMPG</sequence>
<evidence type="ECO:0000256" key="16">
    <source>
        <dbReference type="ARBA" id="ARBA00032853"/>
    </source>
</evidence>
<evidence type="ECO:0000256" key="9">
    <source>
        <dbReference type="ARBA" id="ARBA00022679"/>
    </source>
</evidence>
<dbReference type="EC" id="2.7.8.26" evidence="5 19"/>
<keyword evidence="12 19" id="KW-1133">Transmembrane helix</keyword>
<feature type="transmembrane region" description="Helical" evidence="19">
    <location>
        <begin position="132"/>
        <end position="157"/>
    </location>
</feature>
<dbReference type="Proteomes" id="UP000477911">
    <property type="component" value="Unassembled WGS sequence"/>
</dbReference>
<evidence type="ECO:0000256" key="15">
    <source>
        <dbReference type="ARBA" id="ARBA00032605"/>
    </source>
</evidence>
<evidence type="ECO:0000256" key="3">
    <source>
        <dbReference type="ARBA" id="ARBA00004663"/>
    </source>
</evidence>
<organism evidence="20 21">
    <name type="scientific">Pseudooceanicola albus</name>
    <dbReference type="NCBI Taxonomy" id="2692189"/>
    <lineage>
        <taxon>Bacteria</taxon>
        <taxon>Pseudomonadati</taxon>
        <taxon>Pseudomonadota</taxon>
        <taxon>Alphaproteobacteria</taxon>
        <taxon>Rhodobacterales</taxon>
        <taxon>Paracoccaceae</taxon>
        <taxon>Pseudooceanicola</taxon>
    </lineage>
</organism>
<dbReference type="UniPathway" id="UPA00148">
    <property type="reaction ID" value="UER00238"/>
</dbReference>
<dbReference type="PANTHER" id="PTHR34148">
    <property type="entry name" value="ADENOSYLCOBINAMIDE-GDP RIBAZOLETRANSFERASE"/>
    <property type="match status" value="1"/>
</dbReference>
<feature type="transmembrane region" description="Helical" evidence="19">
    <location>
        <begin position="196"/>
        <end position="218"/>
    </location>
</feature>
<keyword evidence="10 19" id="KW-0812">Transmembrane</keyword>
<comment type="function">
    <text evidence="14 19">Joins adenosylcobinamide-GDP and alpha-ribazole to generate adenosylcobalamin (Ado-cobalamin). Also synthesizes adenosylcobalamin 5'-phosphate from adenosylcobinamide-GDP and alpha-ribazole 5'-phosphate.</text>
</comment>
<evidence type="ECO:0000256" key="18">
    <source>
        <dbReference type="ARBA" id="ARBA00049504"/>
    </source>
</evidence>
<keyword evidence="7 19" id="KW-1003">Cell membrane</keyword>
<evidence type="ECO:0000256" key="19">
    <source>
        <dbReference type="HAMAP-Rule" id="MF_00719"/>
    </source>
</evidence>
<keyword evidence="8 19" id="KW-0169">Cobalamin biosynthesis</keyword>
<dbReference type="GO" id="GO:0005886">
    <property type="term" value="C:plasma membrane"/>
    <property type="evidence" value="ECO:0007669"/>
    <property type="project" value="UniProtKB-SubCell"/>
</dbReference>
<comment type="caution">
    <text evidence="20">The sequence shown here is derived from an EMBL/GenBank/DDBJ whole genome shotgun (WGS) entry which is preliminary data.</text>
</comment>
<evidence type="ECO:0000256" key="2">
    <source>
        <dbReference type="ARBA" id="ARBA00004651"/>
    </source>
</evidence>
<accession>A0A6L7G0W5</accession>
<feature type="transmembrane region" description="Helical" evidence="19">
    <location>
        <begin position="82"/>
        <end position="102"/>
    </location>
</feature>
<comment type="catalytic activity">
    <reaction evidence="17 19">
        <text>alpha-ribazole + adenosylcob(III)inamide-GDP = adenosylcob(III)alamin + GMP + H(+)</text>
        <dbReference type="Rhea" id="RHEA:16049"/>
        <dbReference type="ChEBI" id="CHEBI:10329"/>
        <dbReference type="ChEBI" id="CHEBI:15378"/>
        <dbReference type="ChEBI" id="CHEBI:18408"/>
        <dbReference type="ChEBI" id="CHEBI:58115"/>
        <dbReference type="ChEBI" id="CHEBI:60487"/>
        <dbReference type="EC" id="2.7.8.26"/>
    </reaction>
</comment>
<evidence type="ECO:0000256" key="10">
    <source>
        <dbReference type="ARBA" id="ARBA00022692"/>
    </source>
</evidence>
<comment type="catalytic activity">
    <reaction evidence="18 19">
        <text>alpha-ribazole 5'-phosphate + adenosylcob(III)inamide-GDP = adenosylcob(III)alamin 5'-phosphate + GMP + H(+)</text>
        <dbReference type="Rhea" id="RHEA:23560"/>
        <dbReference type="ChEBI" id="CHEBI:15378"/>
        <dbReference type="ChEBI" id="CHEBI:57918"/>
        <dbReference type="ChEBI" id="CHEBI:58115"/>
        <dbReference type="ChEBI" id="CHEBI:60487"/>
        <dbReference type="ChEBI" id="CHEBI:60493"/>
        <dbReference type="EC" id="2.7.8.26"/>
    </reaction>
</comment>
<dbReference type="NCBIfam" id="TIGR00317">
    <property type="entry name" value="cobS"/>
    <property type="match status" value="1"/>
</dbReference>
<dbReference type="InterPro" id="IPR003805">
    <property type="entry name" value="CobS"/>
</dbReference>
<feature type="transmembrane region" description="Helical" evidence="19">
    <location>
        <begin position="224"/>
        <end position="242"/>
    </location>
</feature>
<dbReference type="GO" id="GO:0008818">
    <property type="term" value="F:cobalamin 5'-phosphate synthase activity"/>
    <property type="evidence" value="ECO:0007669"/>
    <property type="project" value="UniProtKB-UniRule"/>
</dbReference>
<gene>
    <name evidence="19 20" type="primary">cobS</name>
    <name evidence="20" type="ORF">GR170_07025</name>
</gene>
<dbReference type="GO" id="GO:0009236">
    <property type="term" value="P:cobalamin biosynthetic process"/>
    <property type="evidence" value="ECO:0007669"/>
    <property type="project" value="UniProtKB-UniRule"/>
</dbReference>
<evidence type="ECO:0000256" key="5">
    <source>
        <dbReference type="ARBA" id="ARBA00013200"/>
    </source>
</evidence>
<evidence type="ECO:0000256" key="13">
    <source>
        <dbReference type="ARBA" id="ARBA00023136"/>
    </source>
</evidence>
<keyword evidence="21" id="KW-1185">Reference proteome</keyword>
<evidence type="ECO:0000256" key="14">
    <source>
        <dbReference type="ARBA" id="ARBA00025228"/>
    </source>
</evidence>
<feature type="transmembrane region" description="Helical" evidence="19">
    <location>
        <begin position="163"/>
        <end position="184"/>
    </location>
</feature>